<dbReference type="InParanoid" id="A0A7J7DW48"/>
<dbReference type="GO" id="GO:0004843">
    <property type="term" value="F:cysteine-type deubiquitinase activity"/>
    <property type="evidence" value="ECO:0007669"/>
    <property type="project" value="UniProtKB-UniRule"/>
</dbReference>
<dbReference type="SUPFAM" id="SSF54001">
    <property type="entry name" value="Cysteine proteinases"/>
    <property type="match status" value="1"/>
</dbReference>
<dbReference type="Pfam" id="PF25242">
    <property type="entry name" value="Ubiquitin_UBP8"/>
    <property type="match status" value="1"/>
</dbReference>
<evidence type="ECO:0000256" key="3">
    <source>
        <dbReference type="SAM" id="MobiDB-lite"/>
    </source>
</evidence>
<dbReference type="Pfam" id="PF00443">
    <property type="entry name" value="UCH"/>
    <property type="match status" value="1"/>
</dbReference>
<dbReference type="InterPro" id="IPR028889">
    <property type="entry name" value="USP"/>
</dbReference>
<evidence type="ECO:0000256" key="2">
    <source>
        <dbReference type="RuleBase" id="RU366025"/>
    </source>
</evidence>
<dbReference type="Gene3D" id="3.90.70.10">
    <property type="entry name" value="Cysteine proteinases"/>
    <property type="match status" value="2"/>
</dbReference>
<dbReference type="PANTHER" id="PTHR21646">
    <property type="entry name" value="UBIQUITIN CARBOXYL-TERMINAL HYDROLASE"/>
    <property type="match status" value="1"/>
</dbReference>
<organism evidence="5 6">
    <name type="scientific">Tripterygium wilfordii</name>
    <name type="common">Thunder God vine</name>
    <dbReference type="NCBI Taxonomy" id="458696"/>
    <lineage>
        <taxon>Eukaryota</taxon>
        <taxon>Viridiplantae</taxon>
        <taxon>Streptophyta</taxon>
        <taxon>Embryophyta</taxon>
        <taxon>Tracheophyta</taxon>
        <taxon>Spermatophyta</taxon>
        <taxon>Magnoliopsida</taxon>
        <taxon>eudicotyledons</taxon>
        <taxon>Gunneridae</taxon>
        <taxon>Pentapetalae</taxon>
        <taxon>rosids</taxon>
        <taxon>fabids</taxon>
        <taxon>Celastrales</taxon>
        <taxon>Celastraceae</taxon>
        <taxon>Tripterygium</taxon>
    </lineage>
</organism>
<dbReference type="PROSITE" id="PS50235">
    <property type="entry name" value="USP_3"/>
    <property type="match status" value="1"/>
</dbReference>
<sequence>MTRVLEKLGVSVIAKSTNLLANLSVSTLRHCTTVARLLLDKTLALLPLISMEDLFFSEEDSFLDFDSNQASTSQPLKHNRLEDDEDYDNEKLYFVPYSWWRETQSNADHMGGILFIASSNDDADDEIVLSLKKEGDSGRPDGGDEVCTGLECVFIPEAMWLRALKWHNDSTAAVRDFEISEDHSQDVFPIQIRISLSRATNSLLVKIKLKDNMIEHYRKACNIFSSKSGLLHIWDFSRQTTHFFVNERVNFPSHSPEQSGEEVLLLLQFYGFSDSVKGGNERKGELAEYKKMRSSYSGPVKMNGETDTVKSYLTLSNSFVSGLGNRGAGFLGLTGLQNIGNTCFMNSAIQCLAHTPKLVDYFLGNYQNDINYENPLGMKGALALAFGYLLRRLWAPGEPSVAPRMFKLKLAKFSPQFSGYNQHDSHEFLAFLLDGLHEDLNRVKCKPYIEAKDAEGRPDEEVAEEYWQNHLTRNDSVIVDLCQGQYRSRLLCPVCKKVSVTFDPFMYLSLPLPSPTIRNMTLTVFSTDGNTLPSPVTVTVPKYGRLKDLIEALSTACSLGDDETLLVAEIYKDQIFRLLEEPNDSLALIRDDDKLVAYRLPRDGEGHPLVVFMHERVKKGIFGSSLPNWSMFGTPLVARSADLSHGFNLRRQLMKLLNPFLMPSDVVISDCDNMENTGNEVSEMEVVMTPTSDMEDVITPKVPDTNGSSDSEDNNNEPQLSTDFRFFLKDKDDTSIKEIRMNDPLLVSEFRERLNVHIFWPEEMIGKYDISLLSSLPEVFKPQLFTRRPMDSVSLYKCLEAFLKEDPLGPEDMWNCPSCKTPQQASKKLDLWRLPEILVIHLKRFSYSQFFRNKLETYVDFPTDDLDLSTYISYRKSEYSHRYMLYALSNHYGGMGGGHYTAFVKLGHCTWYEFDDDRVIPISQDRIKTSAAYILFYRRVTDE</sequence>
<comment type="function">
    <text evidence="2">Recognizes and hydrolyzes the peptide bond at the C-terminal Gly of ubiquitin. Involved in the processing of poly-ubiquitin precursors as well as that of ubiquitinated proteins.</text>
</comment>
<dbReference type="OrthoDB" id="292964at2759"/>
<feature type="domain" description="USP" evidence="4">
    <location>
        <begin position="334"/>
        <end position="940"/>
    </location>
</feature>
<dbReference type="PANTHER" id="PTHR21646:SF75">
    <property type="entry name" value="UBIQUITIN CARBOXYL-TERMINAL HYDROLASE"/>
    <property type="match status" value="1"/>
</dbReference>
<name>A0A7J7DW48_TRIWF</name>
<keyword evidence="2" id="KW-0833">Ubl conjugation pathway</keyword>
<evidence type="ECO:0000313" key="6">
    <source>
        <dbReference type="Proteomes" id="UP000593562"/>
    </source>
</evidence>
<keyword evidence="2" id="KW-0645">Protease</keyword>
<dbReference type="AlphaFoldDB" id="A0A7J7DW48"/>
<dbReference type="PROSITE" id="PS00973">
    <property type="entry name" value="USP_2"/>
    <property type="match status" value="1"/>
</dbReference>
<dbReference type="InterPro" id="IPR018200">
    <property type="entry name" value="USP_CS"/>
</dbReference>
<dbReference type="InterPro" id="IPR038765">
    <property type="entry name" value="Papain-like_cys_pep_sf"/>
</dbReference>
<comment type="similarity">
    <text evidence="1 2">Belongs to the peptidase C19 family.</text>
</comment>
<dbReference type="Proteomes" id="UP000593562">
    <property type="component" value="Unassembled WGS sequence"/>
</dbReference>
<dbReference type="InterPro" id="IPR001394">
    <property type="entry name" value="Peptidase_C19_UCH"/>
</dbReference>
<dbReference type="EMBL" id="JAAARO010000003">
    <property type="protein sequence ID" value="KAF5750600.1"/>
    <property type="molecule type" value="Genomic_DNA"/>
</dbReference>
<dbReference type="EC" id="3.4.19.12" evidence="2"/>
<gene>
    <name evidence="5" type="ORF">HS088_TW03G00939</name>
</gene>
<reference evidence="5 6" key="1">
    <citation type="journal article" date="2020" name="Nat. Commun.">
        <title>Genome of Tripterygium wilfordii and identification of cytochrome P450 involved in triptolide biosynthesis.</title>
        <authorList>
            <person name="Tu L."/>
            <person name="Su P."/>
            <person name="Zhang Z."/>
            <person name="Gao L."/>
            <person name="Wang J."/>
            <person name="Hu T."/>
            <person name="Zhou J."/>
            <person name="Zhang Y."/>
            <person name="Zhao Y."/>
            <person name="Liu Y."/>
            <person name="Song Y."/>
            <person name="Tong Y."/>
            <person name="Lu Y."/>
            <person name="Yang J."/>
            <person name="Xu C."/>
            <person name="Jia M."/>
            <person name="Peters R.J."/>
            <person name="Huang L."/>
            <person name="Gao W."/>
        </authorList>
    </citation>
    <scope>NUCLEOTIDE SEQUENCE [LARGE SCALE GENOMIC DNA]</scope>
    <source>
        <strain evidence="6">cv. XIE 37</strain>
        <tissue evidence="5">Leaf</tissue>
    </source>
</reference>
<dbReference type="CDD" id="cd02674">
    <property type="entry name" value="Peptidase_C19R"/>
    <property type="match status" value="1"/>
</dbReference>
<evidence type="ECO:0000259" key="4">
    <source>
        <dbReference type="PROSITE" id="PS50235"/>
    </source>
</evidence>
<dbReference type="GO" id="GO:0006508">
    <property type="term" value="P:proteolysis"/>
    <property type="evidence" value="ECO:0007669"/>
    <property type="project" value="UniProtKB-KW"/>
</dbReference>
<evidence type="ECO:0000256" key="1">
    <source>
        <dbReference type="ARBA" id="ARBA00009085"/>
    </source>
</evidence>
<keyword evidence="2 5" id="KW-0378">Hydrolase</keyword>
<feature type="region of interest" description="Disordered" evidence="3">
    <location>
        <begin position="696"/>
        <end position="719"/>
    </location>
</feature>
<keyword evidence="6" id="KW-1185">Reference proteome</keyword>
<dbReference type="InterPro" id="IPR050185">
    <property type="entry name" value="Ub_carboxyl-term_hydrolase"/>
</dbReference>
<proteinExistence type="inferred from homology"/>
<comment type="catalytic activity">
    <reaction evidence="2">
        <text>Thiol-dependent hydrolysis of ester, thioester, amide, peptide and isopeptide bonds formed by the C-terminal Gly of ubiquitin (a 76-residue protein attached to proteins as an intracellular targeting signal).</text>
        <dbReference type="EC" id="3.4.19.12"/>
    </reaction>
</comment>
<protein>
    <recommendedName>
        <fullName evidence="2">Ubiquitin carboxyl-terminal hydrolase</fullName>
        <ecNumber evidence="2">3.4.19.12</ecNumber>
    </recommendedName>
</protein>
<evidence type="ECO:0000313" key="5">
    <source>
        <dbReference type="EMBL" id="KAF5750600.1"/>
    </source>
</evidence>
<dbReference type="GO" id="GO:0016579">
    <property type="term" value="P:protein deubiquitination"/>
    <property type="evidence" value="ECO:0007669"/>
    <property type="project" value="InterPro"/>
</dbReference>
<accession>A0A7J7DW48</accession>
<comment type="caution">
    <text evidence="5">The sequence shown here is derived from an EMBL/GenBank/DDBJ whole genome shotgun (WGS) entry which is preliminary data.</text>
</comment>
<keyword evidence="2" id="KW-0788">Thiol protease</keyword>
<dbReference type="InterPro" id="IPR057372">
    <property type="entry name" value="Ubiquitin_UBP8/5"/>
</dbReference>
<dbReference type="PROSITE" id="PS00972">
    <property type="entry name" value="USP_1"/>
    <property type="match status" value="1"/>
</dbReference>